<evidence type="ECO:0000313" key="1">
    <source>
        <dbReference type="EMBL" id="EOL46102.1"/>
    </source>
</evidence>
<dbReference type="EMBL" id="AJAT01000011">
    <property type="protein sequence ID" value="EOL46102.1"/>
    <property type="molecule type" value="Genomic_DNA"/>
</dbReference>
<dbReference type="Proteomes" id="UP000013785">
    <property type="component" value="Unassembled WGS sequence"/>
</dbReference>
<keyword evidence="2" id="KW-1185">Reference proteome</keyword>
<name>R3WF67_9ENTE</name>
<proteinExistence type="predicted"/>
<accession>R3WF67</accession>
<dbReference type="HOGENOM" id="CLU_201083_0_0_9"/>
<dbReference type="RefSeq" id="WP_010767580.1">
    <property type="nucleotide sequence ID" value="NZ_ASWE01000002.1"/>
</dbReference>
<dbReference type="eggNOG" id="ENOG5032FQ8">
    <property type="taxonomic scope" value="Bacteria"/>
</dbReference>
<organism evidence="1 2">
    <name type="scientific">Enterococcus phoeniculicola ATCC BAA-412</name>
    <dbReference type="NCBI Taxonomy" id="1158610"/>
    <lineage>
        <taxon>Bacteria</taxon>
        <taxon>Bacillati</taxon>
        <taxon>Bacillota</taxon>
        <taxon>Bacilli</taxon>
        <taxon>Lactobacillales</taxon>
        <taxon>Enterococcaceae</taxon>
        <taxon>Enterococcus</taxon>
    </lineage>
</organism>
<gene>
    <name evidence="1" type="ORF">UC3_00908</name>
</gene>
<dbReference type="STRING" id="154621.RV11_GL001172"/>
<comment type="caution">
    <text evidence="1">The sequence shown here is derived from an EMBL/GenBank/DDBJ whole genome shotgun (WGS) entry which is preliminary data.</text>
</comment>
<dbReference type="OrthoDB" id="2189653at2"/>
<dbReference type="PATRIC" id="fig|1158610.3.peg.886"/>
<sequence>MQDKRQIDQLKKDKMKYVQRLAAYYQQIDSMELGEKRDQVIKEILSNRQEIFSINKQLEALEQHSDEETNIKK</sequence>
<reference evidence="1 2" key="1">
    <citation type="submission" date="2013-02" db="EMBL/GenBank/DDBJ databases">
        <title>The Genome Sequence of Enterococcus phoeniculicola BAA-412.</title>
        <authorList>
            <consortium name="The Broad Institute Genome Sequencing Platform"/>
            <consortium name="The Broad Institute Genome Sequencing Center for Infectious Disease"/>
            <person name="Earl A.M."/>
            <person name="Gilmore M.S."/>
            <person name="Lebreton F."/>
            <person name="Walker B."/>
            <person name="Young S.K."/>
            <person name="Zeng Q."/>
            <person name="Gargeya S."/>
            <person name="Fitzgerald M."/>
            <person name="Haas B."/>
            <person name="Abouelleil A."/>
            <person name="Alvarado L."/>
            <person name="Arachchi H.M."/>
            <person name="Berlin A.M."/>
            <person name="Chapman S.B."/>
            <person name="Dewar J."/>
            <person name="Goldberg J."/>
            <person name="Griggs A."/>
            <person name="Gujja S."/>
            <person name="Hansen M."/>
            <person name="Howarth C."/>
            <person name="Imamovic A."/>
            <person name="Larimer J."/>
            <person name="McCowan C."/>
            <person name="Murphy C."/>
            <person name="Neiman D."/>
            <person name="Pearson M."/>
            <person name="Priest M."/>
            <person name="Roberts A."/>
            <person name="Saif S."/>
            <person name="Shea T."/>
            <person name="Sisk P."/>
            <person name="Sykes S."/>
            <person name="Wortman J."/>
            <person name="Nusbaum C."/>
            <person name="Birren B."/>
        </authorList>
    </citation>
    <scope>NUCLEOTIDE SEQUENCE [LARGE SCALE GENOMIC DNA]</scope>
    <source>
        <strain evidence="1 2">ATCC BAA-412</strain>
    </source>
</reference>
<protein>
    <submittedName>
        <fullName evidence="1">Uncharacterized protein</fullName>
    </submittedName>
</protein>
<evidence type="ECO:0000313" key="2">
    <source>
        <dbReference type="Proteomes" id="UP000013785"/>
    </source>
</evidence>
<dbReference type="AlphaFoldDB" id="R3WF67"/>